<dbReference type="SUPFAM" id="SSF46785">
    <property type="entry name" value="Winged helix' DNA-binding domain"/>
    <property type="match status" value="1"/>
</dbReference>
<dbReference type="Pfam" id="PF13601">
    <property type="entry name" value="HTH_34"/>
    <property type="match status" value="1"/>
</dbReference>
<dbReference type="GO" id="GO:0003700">
    <property type="term" value="F:DNA-binding transcription factor activity"/>
    <property type="evidence" value="ECO:0007669"/>
    <property type="project" value="InterPro"/>
</dbReference>
<reference evidence="6 8" key="2">
    <citation type="submission" date="2020-10" db="EMBL/GenBank/DDBJ databases">
        <title>Genome sequencing of Bifidobacterium eulemuris_DSMZ_100216.</title>
        <authorList>
            <person name="Kim J."/>
        </authorList>
    </citation>
    <scope>NUCLEOTIDE SEQUENCE [LARGE SCALE GENOMIC DNA]</scope>
    <source>
        <strain evidence="6 8">DSM 100216</strain>
    </source>
</reference>
<sequence length="163" mass="18299">MSWELDAVTELMGKIKRLRSSATDRLGRAVKGEPAVLHELLVNGTMTPSQLAVASQSSSGRISTLLSTLEKKGYITREIDPKDRRNILVNLTDAGRGKGEEYVEEMRSMMCWVFQQMGERRTREFVDLIVEFMTYSSLCVPGEPRPTREQIDAAFAADAKRKG</sequence>
<protein>
    <submittedName>
        <fullName evidence="5 6">Transcriptional regulator</fullName>
    </submittedName>
</protein>
<dbReference type="PANTHER" id="PTHR42756">
    <property type="entry name" value="TRANSCRIPTIONAL REGULATOR, MARR"/>
    <property type="match status" value="1"/>
</dbReference>
<feature type="domain" description="HTH marR-type" evidence="4">
    <location>
        <begin position="1"/>
        <end position="134"/>
    </location>
</feature>
<evidence type="ECO:0000313" key="8">
    <source>
        <dbReference type="Proteomes" id="UP000593943"/>
    </source>
</evidence>
<dbReference type="GO" id="GO:0003677">
    <property type="term" value="F:DNA binding"/>
    <property type="evidence" value="ECO:0007669"/>
    <property type="project" value="UniProtKB-KW"/>
</dbReference>
<dbReference type="InterPro" id="IPR036388">
    <property type="entry name" value="WH-like_DNA-bd_sf"/>
</dbReference>
<dbReference type="SMART" id="SM00347">
    <property type="entry name" value="HTH_MARR"/>
    <property type="match status" value="1"/>
</dbReference>
<evidence type="ECO:0000256" key="2">
    <source>
        <dbReference type="ARBA" id="ARBA00023125"/>
    </source>
</evidence>
<evidence type="ECO:0000313" key="7">
    <source>
        <dbReference type="Proteomes" id="UP000216057"/>
    </source>
</evidence>
<dbReference type="OrthoDB" id="3237509at2"/>
<accession>A0A261GDV8</accession>
<gene>
    <name evidence="6" type="ORF">BE0216_06770</name>
    <name evidence="5" type="ORF">BEUL_0184</name>
</gene>
<dbReference type="KEGG" id="beu:BE0216_06770"/>
<keyword evidence="1" id="KW-0805">Transcription regulation</keyword>
<reference evidence="5 7" key="1">
    <citation type="journal article" date="2017" name="BMC Genomics">
        <title>Comparative genomic and phylogenomic analyses of the Bifidobacteriaceae family.</title>
        <authorList>
            <person name="Lugli G.A."/>
            <person name="Milani C."/>
            <person name="Turroni F."/>
            <person name="Duranti S."/>
            <person name="Mancabelli L."/>
            <person name="Mangifesta M."/>
            <person name="Ferrario C."/>
            <person name="Modesto M."/>
            <person name="Mattarelli P."/>
            <person name="Jiri K."/>
            <person name="van Sinderen D."/>
            <person name="Ventura M."/>
        </authorList>
    </citation>
    <scope>NUCLEOTIDE SEQUENCE [LARGE SCALE GENOMIC DNA]</scope>
    <source>
        <strain evidence="5 7">DSM 100216</strain>
    </source>
</reference>
<keyword evidence="8" id="KW-1185">Reference proteome</keyword>
<dbReference type="RefSeq" id="WP_094635905.1">
    <property type="nucleotide sequence ID" value="NZ_CP062938.1"/>
</dbReference>
<dbReference type="Proteomes" id="UP000216057">
    <property type="component" value="Unassembled WGS sequence"/>
</dbReference>
<dbReference type="Proteomes" id="UP000593943">
    <property type="component" value="Chromosome"/>
</dbReference>
<dbReference type="PROSITE" id="PS50995">
    <property type="entry name" value="HTH_MARR_2"/>
    <property type="match status" value="1"/>
</dbReference>
<dbReference type="EMBL" id="MWWZ01000003">
    <property type="protein sequence ID" value="OZG69443.1"/>
    <property type="molecule type" value="Genomic_DNA"/>
</dbReference>
<dbReference type="InterPro" id="IPR027395">
    <property type="entry name" value="WH_DNA-bd_dom"/>
</dbReference>
<dbReference type="PANTHER" id="PTHR42756:SF1">
    <property type="entry name" value="TRANSCRIPTIONAL REPRESSOR OF EMRAB OPERON"/>
    <property type="match status" value="1"/>
</dbReference>
<dbReference type="InterPro" id="IPR000835">
    <property type="entry name" value="HTH_MarR-typ"/>
</dbReference>
<evidence type="ECO:0000259" key="4">
    <source>
        <dbReference type="PROSITE" id="PS50995"/>
    </source>
</evidence>
<evidence type="ECO:0000313" key="6">
    <source>
        <dbReference type="EMBL" id="QOL32192.1"/>
    </source>
</evidence>
<keyword evidence="3" id="KW-0804">Transcription</keyword>
<name>A0A261GDV8_9BIFI</name>
<dbReference type="AlphaFoldDB" id="A0A261GDV8"/>
<organism evidence="5 7">
    <name type="scientific">Bifidobacterium eulemuris</name>
    <dbReference type="NCBI Taxonomy" id="1765219"/>
    <lineage>
        <taxon>Bacteria</taxon>
        <taxon>Bacillati</taxon>
        <taxon>Actinomycetota</taxon>
        <taxon>Actinomycetes</taxon>
        <taxon>Bifidobacteriales</taxon>
        <taxon>Bifidobacteriaceae</taxon>
        <taxon>Bifidobacterium</taxon>
    </lineage>
</organism>
<keyword evidence="2" id="KW-0238">DNA-binding</keyword>
<dbReference type="Gene3D" id="1.10.10.10">
    <property type="entry name" value="Winged helix-like DNA-binding domain superfamily/Winged helix DNA-binding domain"/>
    <property type="match status" value="1"/>
</dbReference>
<dbReference type="EMBL" id="CP062938">
    <property type="protein sequence ID" value="QOL32192.1"/>
    <property type="molecule type" value="Genomic_DNA"/>
</dbReference>
<dbReference type="InterPro" id="IPR036390">
    <property type="entry name" value="WH_DNA-bd_sf"/>
</dbReference>
<evidence type="ECO:0000256" key="1">
    <source>
        <dbReference type="ARBA" id="ARBA00023015"/>
    </source>
</evidence>
<proteinExistence type="predicted"/>
<evidence type="ECO:0000256" key="3">
    <source>
        <dbReference type="ARBA" id="ARBA00023163"/>
    </source>
</evidence>
<dbReference type="PRINTS" id="PR00598">
    <property type="entry name" value="HTHMARR"/>
</dbReference>
<evidence type="ECO:0000313" key="5">
    <source>
        <dbReference type="EMBL" id="OZG69443.1"/>
    </source>
</evidence>